<evidence type="ECO:0000256" key="4">
    <source>
        <dbReference type="SAM" id="MobiDB-lite"/>
    </source>
</evidence>
<evidence type="ECO:0000259" key="6">
    <source>
        <dbReference type="Pfam" id="PF12818"/>
    </source>
</evidence>
<dbReference type="InterPro" id="IPR010077">
    <property type="entry name" value="Herpes_virus_tegument"/>
</dbReference>
<feature type="region of interest" description="Disordered" evidence="4">
    <location>
        <begin position="229"/>
        <end position="251"/>
    </location>
</feature>
<organism evidence="7">
    <name type="scientific">vespertilionid gammaherpesvirus 3</name>
    <dbReference type="NCBI Taxonomy" id="2846598"/>
    <lineage>
        <taxon>Viruses</taxon>
        <taxon>Duplodnaviria</taxon>
        <taxon>Heunggongvirae</taxon>
        <taxon>Peploviricota</taxon>
        <taxon>Herviviricetes</taxon>
        <taxon>Herpesvirales</taxon>
        <taxon>Orthoherpesviridae</taxon>
        <taxon>Gammaherpesvirinae</taxon>
        <taxon>Patagivirus</taxon>
        <taxon>Patagivirus vespertilionidgamma3</taxon>
    </lineage>
</organism>
<comment type="subcellular location">
    <subcellularLocation>
        <location evidence="1">Virion tegument</location>
    </subcellularLocation>
</comment>
<dbReference type="GO" id="GO:0004642">
    <property type="term" value="F:phosphoribosylformylglycinamidine synthase activity"/>
    <property type="evidence" value="ECO:0007669"/>
    <property type="project" value="TreeGrafter"/>
</dbReference>
<dbReference type="SUPFAM" id="SSF55326">
    <property type="entry name" value="PurM N-terminal domain-like"/>
    <property type="match status" value="1"/>
</dbReference>
<feature type="domain" description="PurM-like C-terminal" evidence="5">
    <location>
        <begin position="894"/>
        <end position="990"/>
    </location>
</feature>
<evidence type="ECO:0000256" key="2">
    <source>
        <dbReference type="ARBA" id="ARBA00022580"/>
    </source>
</evidence>
<dbReference type="PANTHER" id="PTHR10099:SF1">
    <property type="entry name" value="PHOSPHORIBOSYLFORMYLGLYCINAMIDINE SYNTHASE"/>
    <property type="match status" value="1"/>
</dbReference>
<evidence type="ECO:0000313" key="7">
    <source>
        <dbReference type="EMBL" id="ATA58304.1"/>
    </source>
</evidence>
<dbReference type="GO" id="GO:0006164">
    <property type="term" value="P:purine nucleotide biosynthetic process"/>
    <property type="evidence" value="ECO:0007669"/>
    <property type="project" value="TreeGrafter"/>
</dbReference>
<dbReference type="GO" id="GO:0019033">
    <property type="term" value="C:viral tegument"/>
    <property type="evidence" value="ECO:0007669"/>
    <property type="project" value="UniProtKB-SubCell"/>
</dbReference>
<dbReference type="Proteomes" id="UP000290797">
    <property type="component" value="Segment"/>
</dbReference>
<evidence type="ECO:0000256" key="1">
    <source>
        <dbReference type="ARBA" id="ARBA00004535"/>
    </source>
</evidence>
<keyword evidence="3" id="KW-0946">Virion</keyword>
<feature type="region of interest" description="Disordered" evidence="4">
    <location>
        <begin position="545"/>
        <end position="617"/>
    </location>
</feature>
<dbReference type="Gene3D" id="3.40.50.880">
    <property type="match status" value="1"/>
</dbReference>
<name>A0A2D1A5R6_9GAMA</name>
<accession>A0A2D1A5R6</accession>
<reference evidence="7" key="1">
    <citation type="journal article" date="2018" name="Virology">
        <title>Isolation, characterization and prevalence of a novel Gammaherpesvirus in Eptesicus fuscus, the North American big brown bat.</title>
        <authorList>
            <person name="Subudhi S."/>
            <person name="Rapin N."/>
            <person name="Dorville N."/>
            <person name="Hill J.E."/>
            <person name="Town J."/>
            <person name="Willis C.K."/>
            <person name="Bollinger T.K."/>
            <person name="Misra V."/>
        </authorList>
    </citation>
    <scope>NUCLEOTIDE SEQUENCE</scope>
</reference>
<dbReference type="InterPro" id="IPR029062">
    <property type="entry name" value="Class_I_gatase-like"/>
</dbReference>
<dbReference type="InterPro" id="IPR010918">
    <property type="entry name" value="PurM-like_C_dom"/>
</dbReference>
<dbReference type="Pfam" id="PF02769">
    <property type="entry name" value="AIRS_C"/>
    <property type="match status" value="1"/>
</dbReference>
<feature type="compositionally biased region" description="Low complexity" evidence="4">
    <location>
        <begin position="571"/>
        <end position="582"/>
    </location>
</feature>
<keyword evidence="8" id="KW-1185">Reference proteome</keyword>
<dbReference type="GO" id="GO:0075733">
    <property type="term" value="P:intracellular transport of virus"/>
    <property type="evidence" value="ECO:0007669"/>
    <property type="project" value="InterPro"/>
</dbReference>
<sequence>MEAGPESQSQGLARPEIQTLFFTSAPSPTERRLFGDSAVAQSTVTVVWGQGASRRDIRNTAHVLRYVLTPCPGEDGGEGGNGAAVFTEPESASPGVSGWPLCVTYGTDLSRRPSTDWLDLARALRHGGARAVARAERGRRLCCRPRGSPELARRALLRATGLSESALLFGPAPKERAELASGESAEEQTRDLTSASFMEPIDAQLPSVAVQASFGTDYSIRRYLVSASPVGEATGDDGDREEDAEEEDAGAVGDAAVTHAHASTHPAHEQLESLRFHMSLFPWGDARATTVGCYCTEPSAAEGASDMGAEDQTTHATRAQIEAVAGCGAPVLQGFIRAFSAPPSGRTVAPRPLMHVTSLLTCPEASLSWARAQPGQAVVCLGAFEPRALVDRPPYVYRDSAFDLNCVGATLRLFARLAPAARTSAHDRALGCGTVEDNLLSLWPRGGVRLSASALPQSVLSRLPPRGTPGAASDLRREVNEGYLHVRTGQLFLVVPDREYFAEGWPGGSATALELLLDAARRCGCEAAVIGETCRDAGVHLIDDRGAPAANKDPEIAFTARGDDGRSEGDTPATPAATRAAPQQKEPVQETRDRRRPEVEMGAGETGDRGTADDDSENFIDWTFYPLGDAIDRVLSHPTVGSKEFWVRQTDRCGAAGRTLQQPGVGPDDVPVADYALVLEGQPSSPPARPREHQARELSREEARAWLLNPGPCFFARETEEIGNAREDEKRLRCRVMATGEQGFKGLLSAEAGARYGLFEVLTNMMFGPPVKLESVRISAAAVWGGGREALAALREAAFTCKETARELGVQLSFTSARDPHHEGVMHGRALAALTFTGHAPTAAGPRVTPELRASGNTLAHVCCSRELLLAGSVFEHALTGVRGRAPEIPASRVSALFYLCQRLVAEGLAHSGHDVSDGGLIATCLEMAVASGRGVSLRVPEFLSPGPVLFSETPGAVVELRSEDTERALSLCEEYGCHFYPLGSVGERGPSQPVTVTQGATTLYRRTVSQVAGAWRAASDAAFARHAPGASREHMELHRGDYGSTPADLGALAGACLKWKLALLRAPQLTPVVACLLFPGCPEPGGMASAFSEAGFEVALLHAAELRASGPAALSRAHGLSVSGSPGGGNQSYARARALVYGALRDPITLQALLSFFSRRDTFSLCCGELGVELLLSLKVIGCDANFDETPLNMSPLHNRAQLRATASGLYESRWLSVRVPASHRSMLLRPLSGTVIPCWVQGARLGFAFDAAVSASAFEQRGQTPAIFHGARADEWCAARHYPRNPSGDACAAAGLCSFNGRHLGTLFDPSASRLAQQWQHVPQNLSGLRTSPWALVFRQAYAWCAAYGSEST</sequence>
<dbReference type="InterPro" id="IPR036921">
    <property type="entry name" value="PurM-like_N_sf"/>
</dbReference>
<evidence type="ECO:0000259" key="5">
    <source>
        <dbReference type="Pfam" id="PF02769"/>
    </source>
</evidence>
<dbReference type="SUPFAM" id="SSF56042">
    <property type="entry name" value="PurM C-terminal domain-like"/>
    <property type="match status" value="1"/>
</dbReference>
<feature type="compositionally biased region" description="Acidic residues" evidence="4">
    <location>
        <begin position="234"/>
        <end position="249"/>
    </location>
</feature>
<protein>
    <submittedName>
        <fullName evidence="7">Tegument protein/v-FGAM-synthetase</fullName>
    </submittedName>
</protein>
<evidence type="ECO:0000313" key="8">
    <source>
        <dbReference type="Proteomes" id="UP000290797"/>
    </source>
</evidence>
<dbReference type="SUPFAM" id="SSF52317">
    <property type="entry name" value="Class I glutamine amidotransferase-like"/>
    <property type="match status" value="1"/>
</dbReference>
<dbReference type="Gene3D" id="3.30.1330.10">
    <property type="entry name" value="PurM-like, N-terminal domain"/>
    <property type="match status" value="1"/>
</dbReference>
<dbReference type="Pfam" id="PF12818">
    <property type="entry name" value="Tegument_dsDNA"/>
    <property type="match status" value="1"/>
</dbReference>
<feature type="compositionally biased region" description="Basic and acidic residues" evidence="4">
    <location>
        <begin position="587"/>
        <end position="599"/>
    </location>
</feature>
<feature type="domain" description="Tegument protein herpes virus N-terminal" evidence="6">
    <location>
        <begin position="255"/>
        <end position="539"/>
    </location>
</feature>
<proteinExistence type="predicted"/>
<dbReference type="Pfam" id="PF13507">
    <property type="entry name" value="GATase_5"/>
    <property type="match status" value="1"/>
</dbReference>
<evidence type="ECO:0000256" key="3">
    <source>
        <dbReference type="ARBA" id="ARBA00022844"/>
    </source>
</evidence>
<dbReference type="EMBL" id="MF385016">
    <property type="protein sequence ID" value="ATA58304.1"/>
    <property type="molecule type" value="Genomic_DNA"/>
</dbReference>
<dbReference type="InterPro" id="IPR024346">
    <property type="entry name" value="Tegument_herpes_virus_N"/>
</dbReference>
<dbReference type="PANTHER" id="PTHR10099">
    <property type="entry name" value="PHOSPHORIBOSYLFORMYLGLYCINAMIDINE SYNTHASE"/>
    <property type="match status" value="1"/>
</dbReference>
<dbReference type="SMART" id="SM01211">
    <property type="entry name" value="GATase_5"/>
    <property type="match status" value="1"/>
</dbReference>
<dbReference type="NCBIfam" id="TIGR01739">
    <property type="entry name" value="tegu_FGAM_synt"/>
    <property type="match status" value="1"/>
</dbReference>
<keyword evidence="2" id="KW-0920">Virion tegument</keyword>
<dbReference type="InterPro" id="IPR036676">
    <property type="entry name" value="PurM-like_C_sf"/>
</dbReference>
<dbReference type="GO" id="GO:0043657">
    <property type="term" value="C:host cell"/>
    <property type="evidence" value="ECO:0007669"/>
    <property type="project" value="GOC"/>
</dbReference>
<dbReference type="Gene3D" id="3.90.650.10">
    <property type="entry name" value="PurM-like C-terminal domain"/>
    <property type="match status" value="1"/>
</dbReference>